<evidence type="ECO:0000313" key="3">
    <source>
        <dbReference type="Proteomes" id="UP000024635"/>
    </source>
</evidence>
<dbReference type="AlphaFoldDB" id="A0A016V539"/>
<proteinExistence type="predicted"/>
<comment type="caution">
    <text evidence="2">The sequence shown here is derived from an EMBL/GenBank/DDBJ whole genome shotgun (WGS) entry which is preliminary data.</text>
</comment>
<organism evidence="2 3">
    <name type="scientific">Ancylostoma ceylanicum</name>
    <dbReference type="NCBI Taxonomy" id="53326"/>
    <lineage>
        <taxon>Eukaryota</taxon>
        <taxon>Metazoa</taxon>
        <taxon>Ecdysozoa</taxon>
        <taxon>Nematoda</taxon>
        <taxon>Chromadorea</taxon>
        <taxon>Rhabditida</taxon>
        <taxon>Rhabditina</taxon>
        <taxon>Rhabditomorpha</taxon>
        <taxon>Strongyloidea</taxon>
        <taxon>Ancylostomatidae</taxon>
        <taxon>Ancylostomatinae</taxon>
        <taxon>Ancylostoma</taxon>
    </lineage>
</organism>
<feature type="domain" description="GIY-YIG" evidence="1">
    <location>
        <begin position="132"/>
        <end position="222"/>
    </location>
</feature>
<reference evidence="3" key="1">
    <citation type="journal article" date="2015" name="Nat. Genet.">
        <title>The genome and transcriptome of the zoonotic hookworm Ancylostoma ceylanicum identify infection-specific gene families.</title>
        <authorList>
            <person name="Schwarz E.M."/>
            <person name="Hu Y."/>
            <person name="Antoshechkin I."/>
            <person name="Miller M.M."/>
            <person name="Sternberg P.W."/>
            <person name="Aroian R.V."/>
        </authorList>
    </citation>
    <scope>NUCLEOTIDE SEQUENCE</scope>
    <source>
        <strain evidence="3">HY135</strain>
    </source>
</reference>
<evidence type="ECO:0000259" key="1">
    <source>
        <dbReference type="PROSITE" id="PS50164"/>
    </source>
</evidence>
<dbReference type="SUPFAM" id="SSF82771">
    <property type="entry name" value="GIY-YIG endonuclease"/>
    <property type="match status" value="1"/>
</dbReference>
<dbReference type="Pfam" id="PF26215">
    <property type="entry name" value="HTH_animal"/>
    <property type="match status" value="1"/>
</dbReference>
<protein>
    <recommendedName>
        <fullName evidence="1">GIY-YIG domain-containing protein</fullName>
    </recommendedName>
</protein>
<sequence length="242" mass="27425">MKRAVLRNMFRTASKVCTGNNERFESLKLASQITISNGYTVPQRPRKHHPVNRDRNRSENRLPLCLPFISDEVSAAVQKCILRAQLQDDVVLVNIPNDNIKKQLDRNRLYDKQCIAEHCIVCPHGKEGDCAKVGVMYQIECLDCSALYIGETSRALAVRVNEHLASKRRGSRITPLGKHRHEAHDGNDFDVKCKILACESEISARKALEAFWITVCNPEMNSKNECLSITSDFLPYISLCEL</sequence>
<dbReference type="InterPro" id="IPR000305">
    <property type="entry name" value="GIY-YIG_endonuc"/>
</dbReference>
<dbReference type="Gene3D" id="3.40.1440.10">
    <property type="entry name" value="GIY-YIG endonuclease"/>
    <property type="match status" value="1"/>
</dbReference>
<dbReference type="InterPro" id="IPR058912">
    <property type="entry name" value="HTH_animal"/>
</dbReference>
<gene>
    <name evidence="2" type="primary">Acey_s0018.g3714</name>
    <name evidence="2" type="ORF">Y032_0018g3714</name>
</gene>
<dbReference type="Pfam" id="PF01541">
    <property type="entry name" value="GIY-YIG"/>
    <property type="match status" value="1"/>
</dbReference>
<dbReference type="InterPro" id="IPR035901">
    <property type="entry name" value="GIY-YIG_endonuc_sf"/>
</dbReference>
<accession>A0A016V539</accession>
<dbReference type="Proteomes" id="UP000024635">
    <property type="component" value="Unassembled WGS sequence"/>
</dbReference>
<keyword evidence="3" id="KW-1185">Reference proteome</keyword>
<dbReference type="PROSITE" id="PS50164">
    <property type="entry name" value="GIY_YIG"/>
    <property type="match status" value="1"/>
</dbReference>
<dbReference type="OrthoDB" id="10057701at2759"/>
<name>A0A016V539_9BILA</name>
<evidence type="ECO:0000313" key="2">
    <source>
        <dbReference type="EMBL" id="EYC22102.1"/>
    </source>
</evidence>
<dbReference type="EMBL" id="JARK01001354">
    <property type="protein sequence ID" value="EYC22102.1"/>
    <property type="molecule type" value="Genomic_DNA"/>
</dbReference>